<evidence type="ECO:0000259" key="2">
    <source>
        <dbReference type="Pfam" id="PF26640"/>
    </source>
</evidence>
<accession>A0A7C8J0Z8</accession>
<dbReference type="InterPro" id="IPR010730">
    <property type="entry name" value="HET"/>
</dbReference>
<gene>
    <name evidence="3" type="ORF">GQX73_g2270</name>
</gene>
<dbReference type="AlphaFoldDB" id="A0A7C8J0Z8"/>
<evidence type="ECO:0000259" key="1">
    <source>
        <dbReference type="Pfam" id="PF06985"/>
    </source>
</evidence>
<dbReference type="PANTHER" id="PTHR10622:SF10">
    <property type="entry name" value="HET DOMAIN-CONTAINING PROTEIN"/>
    <property type="match status" value="1"/>
</dbReference>
<reference evidence="3 4" key="1">
    <citation type="submission" date="2019-12" db="EMBL/GenBank/DDBJ databases">
        <title>Draft genome sequence of the ascomycete Xylaria multiplex DSM 110363.</title>
        <authorList>
            <person name="Buettner E."/>
            <person name="Kellner H."/>
        </authorList>
    </citation>
    <scope>NUCLEOTIDE SEQUENCE [LARGE SCALE GENOMIC DNA]</scope>
    <source>
        <strain evidence="3 4">DSM 110363</strain>
    </source>
</reference>
<protein>
    <submittedName>
        <fullName evidence="3">Uncharacterized protein</fullName>
    </submittedName>
</protein>
<comment type="caution">
    <text evidence="3">The sequence shown here is derived from an EMBL/GenBank/DDBJ whole genome shotgun (WGS) entry which is preliminary data.</text>
</comment>
<name>A0A7C8J0Z8_9PEZI</name>
<feature type="domain" description="DUF8212" evidence="2">
    <location>
        <begin position="242"/>
        <end position="264"/>
    </location>
</feature>
<evidence type="ECO:0000313" key="4">
    <source>
        <dbReference type="Proteomes" id="UP000481858"/>
    </source>
</evidence>
<sequence>MRLIYIPEFELDTIDGELPEYAILSHTWGSEEITFCDFEKLARKLRPPNEVHTDYLEYVTQFCKDKGKNFDKILGACKAAQQNNLDYLWVDTCCIDKSSSSELSESINSMFAWYEGAALCLAHLNDFKKTPRDFDPESFAKCRWFTRAWTLQELIAPQQVYFYNREWAPLGNKMLFARLLYDITKIETTFLTKETSIRTASVAKRMSWAAFREATREEDRAYSLLGIFGVNMPLIYGERSNSFIRLQEEILKEIDDHSIFAWIESPQIAQKGIITNCGHPKCLKPACDISICRNPSCTNPTCILFRETGHLKGCKDRQYYVFPTGHGERRPHHDNE</sequence>
<evidence type="ECO:0000313" key="3">
    <source>
        <dbReference type="EMBL" id="KAF2971282.1"/>
    </source>
</evidence>
<keyword evidence="4" id="KW-1185">Reference proteome</keyword>
<dbReference type="OrthoDB" id="194358at2759"/>
<dbReference type="Pfam" id="PF26640">
    <property type="entry name" value="DUF8212"/>
    <property type="match status" value="1"/>
</dbReference>
<dbReference type="Proteomes" id="UP000481858">
    <property type="component" value="Unassembled WGS sequence"/>
</dbReference>
<dbReference type="InParanoid" id="A0A7C8J0Z8"/>
<dbReference type="EMBL" id="WUBL01000014">
    <property type="protein sequence ID" value="KAF2971282.1"/>
    <property type="molecule type" value="Genomic_DNA"/>
</dbReference>
<dbReference type="InterPro" id="IPR058525">
    <property type="entry name" value="DUF8212"/>
</dbReference>
<dbReference type="Pfam" id="PF06985">
    <property type="entry name" value="HET"/>
    <property type="match status" value="1"/>
</dbReference>
<organism evidence="3 4">
    <name type="scientific">Xylaria multiplex</name>
    <dbReference type="NCBI Taxonomy" id="323545"/>
    <lineage>
        <taxon>Eukaryota</taxon>
        <taxon>Fungi</taxon>
        <taxon>Dikarya</taxon>
        <taxon>Ascomycota</taxon>
        <taxon>Pezizomycotina</taxon>
        <taxon>Sordariomycetes</taxon>
        <taxon>Xylariomycetidae</taxon>
        <taxon>Xylariales</taxon>
        <taxon>Xylariaceae</taxon>
        <taxon>Xylaria</taxon>
    </lineage>
</organism>
<feature type="domain" description="Heterokaryon incompatibility" evidence="1">
    <location>
        <begin position="21"/>
        <end position="128"/>
    </location>
</feature>
<proteinExistence type="predicted"/>
<dbReference type="PANTHER" id="PTHR10622">
    <property type="entry name" value="HET DOMAIN-CONTAINING PROTEIN"/>
    <property type="match status" value="1"/>
</dbReference>